<dbReference type="InParanoid" id="A0A3Q7FK57"/>
<dbReference type="Gene3D" id="3.90.180.10">
    <property type="entry name" value="Medium-chain alcohol dehydrogenases, catalytic domain"/>
    <property type="match status" value="1"/>
</dbReference>
<sequence length="50" mass="5807">MNFKGTFFGNYTPCLDISSVVEKYMNKELELEKFITHALPIQLNRQGLLN</sequence>
<keyword evidence="2" id="KW-1185">Reference proteome</keyword>
<accession>A0A3Q7FK57</accession>
<organism evidence="1">
    <name type="scientific">Solanum lycopersicum</name>
    <name type="common">Tomato</name>
    <name type="synonym">Lycopersicon esculentum</name>
    <dbReference type="NCBI Taxonomy" id="4081"/>
    <lineage>
        <taxon>Eukaryota</taxon>
        <taxon>Viridiplantae</taxon>
        <taxon>Streptophyta</taxon>
        <taxon>Embryophyta</taxon>
        <taxon>Tracheophyta</taxon>
        <taxon>Spermatophyta</taxon>
        <taxon>Magnoliopsida</taxon>
        <taxon>eudicotyledons</taxon>
        <taxon>Gunneridae</taxon>
        <taxon>Pentapetalae</taxon>
        <taxon>asterids</taxon>
        <taxon>lamiids</taxon>
        <taxon>Solanales</taxon>
        <taxon>Solanaceae</taxon>
        <taxon>Solanoideae</taxon>
        <taxon>Solaneae</taxon>
        <taxon>Solanum</taxon>
        <taxon>Solanum subgen. Lycopersicon</taxon>
    </lineage>
</organism>
<evidence type="ECO:0000313" key="1">
    <source>
        <dbReference type="EnsemblPlants" id="Solyc03g051705.1.1.1"/>
    </source>
</evidence>
<evidence type="ECO:0000313" key="2">
    <source>
        <dbReference type="Proteomes" id="UP000004994"/>
    </source>
</evidence>
<dbReference type="Gramene" id="Solyc03g051705.1.1">
    <property type="protein sequence ID" value="Solyc03g051705.1.1.1"/>
    <property type="gene ID" value="Solyc03g051705.1"/>
</dbReference>
<name>A0A3Q7FK57_SOLLC</name>
<protein>
    <submittedName>
        <fullName evidence="1">Uncharacterized protein</fullName>
    </submittedName>
</protein>
<reference evidence="1" key="1">
    <citation type="journal article" date="2012" name="Nature">
        <title>The tomato genome sequence provides insights into fleshy fruit evolution.</title>
        <authorList>
            <consortium name="Tomato Genome Consortium"/>
        </authorList>
    </citation>
    <scope>NUCLEOTIDE SEQUENCE [LARGE SCALE GENOMIC DNA]</scope>
    <source>
        <strain evidence="1">cv. Heinz 1706</strain>
    </source>
</reference>
<proteinExistence type="predicted"/>
<dbReference type="STRING" id="4081.A0A3Q7FK57"/>
<dbReference type="EnsemblPlants" id="Solyc03g051705.1.1">
    <property type="protein sequence ID" value="Solyc03g051705.1.1.1"/>
    <property type="gene ID" value="Solyc03g051705.1"/>
</dbReference>
<dbReference type="AlphaFoldDB" id="A0A3Q7FK57"/>
<dbReference type="Proteomes" id="UP000004994">
    <property type="component" value="Chromosome 3"/>
</dbReference>
<reference evidence="1" key="2">
    <citation type="submission" date="2019-01" db="UniProtKB">
        <authorList>
            <consortium name="EnsemblPlants"/>
        </authorList>
    </citation>
    <scope>IDENTIFICATION</scope>
    <source>
        <strain evidence="1">cv. Heinz 1706</strain>
    </source>
</reference>